<evidence type="ECO:0000313" key="1">
    <source>
        <dbReference type="EMBL" id="GAP32542.1"/>
    </source>
</evidence>
<sequence>MLVLGGCVGVVDGDQVAGLLEAAAPDLGEAEDLSVPGPDEIEVVQQCGHGFRVALPVLVGSGQERPFLGVRAGQPTVVVAGASEGEALVLELAAGLRLGAGELGLFEELAAHQFFVFAVHD</sequence>
<dbReference type="Proteomes" id="UP000037179">
    <property type="component" value="Unassembled WGS sequence"/>
</dbReference>
<dbReference type="RefSeq" id="WP_033090850.1">
    <property type="nucleotide sequence ID" value="NZ_CP076862.1"/>
</dbReference>
<dbReference type="AlphaFoldDB" id="A0ABC9Z4M9"/>
<comment type="caution">
    <text evidence="1">The sequence shown here is derived from an EMBL/GenBank/DDBJ whole genome shotgun (WGS) entry which is preliminary data.</text>
</comment>
<gene>
    <name evidence="1" type="ORF">NSK11_contig00164-0013</name>
</gene>
<reference evidence="1 2" key="2">
    <citation type="journal article" date="2016" name="Genome Announc.">
        <title>Draft Genome Sequence of Erythromycin- and Oxytetracycline-Sensitive Nocardia seriolae Strain U-1 (NBRC 110359).</title>
        <authorList>
            <person name="Imajoh M."/>
            <person name="Sukeda M."/>
            <person name="Shimizu M."/>
            <person name="Yamane J."/>
            <person name="Ohnishi K."/>
            <person name="Oshima S."/>
        </authorList>
    </citation>
    <scope>NUCLEOTIDE SEQUENCE [LARGE SCALE GENOMIC DNA]</scope>
    <source>
        <strain evidence="1 2">U-1</strain>
    </source>
</reference>
<proteinExistence type="predicted"/>
<accession>A0ABC9Z4M9</accession>
<dbReference type="EMBL" id="BBYQ01000164">
    <property type="protein sequence ID" value="GAP32542.1"/>
    <property type="molecule type" value="Genomic_DNA"/>
</dbReference>
<name>A0ABC9Z4M9_9NOCA</name>
<reference evidence="2" key="1">
    <citation type="submission" date="2015-07" db="EMBL/GenBank/DDBJ databases">
        <title>Nocardia seriolae U-1 whole genome shotgun sequence.</title>
        <authorList>
            <person name="Imajoh M."/>
            <person name="Fukumoto Y."/>
            <person name="Sukeda M."/>
            <person name="Yamane J."/>
            <person name="Yamasaki K."/>
            <person name="Shimizu M."/>
            <person name="Ohnishi K."/>
            <person name="Oshima S."/>
        </authorList>
    </citation>
    <scope>NUCLEOTIDE SEQUENCE [LARGE SCALE GENOMIC DNA]</scope>
    <source>
        <strain evidence="2">U-1</strain>
    </source>
</reference>
<protein>
    <submittedName>
        <fullName evidence="1">Uncharacterized protein</fullName>
    </submittedName>
</protein>
<organism evidence="1 2">
    <name type="scientific">Nocardia seriolae</name>
    <dbReference type="NCBI Taxonomy" id="37332"/>
    <lineage>
        <taxon>Bacteria</taxon>
        <taxon>Bacillati</taxon>
        <taxon>Actinomycetota</taxon>
        <taxon>Actinomycetes</taxon>
        <taxon>Mycobacteriales</taxon>
        <taxon>Nocardiaceae</taxon>
        <taxon>Nocardia</taxon>
    </lineage>
</organism>
<evidence type="ECO:0000313" key="2">
    <source>
        <dbReference type="Proteomes" id="UP000037179"/>
    </source>
</evidence>
<keyword evidence="2" id="KW-1185">Reference proteome</keyword>